<organism evidence="1 2">
    <name type="scientific">Portunus trituberculatus</name>
    <name type="common">Swimming crab</name>
    <name type="synonym">Neptunus trituberculatus</name>
    <dbReference type="NCBI Taxonomy" id="210409"/>
    <lineage>
        <taxon>Eukaryota</taxon>
        <taxon>Metazoa</taxon>
        <taxon>Ecdysozoa</taxon>
        <taxon>Arthropoda</taxon>
        <taxon>Crustacea</taxon>
        <taxon>Multicrustacea</taxon>
        <taxon>Malacostraca</taxon>
        <taxon>Eumalacostraca</taxon>
        <taxon>Eucarida</taxon>
        <taxon>Decapoda</taxon>
        <taxon>Pleocyemata</taxon>
        <taxon>Brachyura</taxon>
        <taxon>Eubrachyura</taxon>
        <taxon>Portunoidea</taxon>
        <taxon>Portunidae</taxon>
        <taxon>Portuninae</taxon>
        <taxon>Portunus</taxon>
    </lineage>
</organism>
<evidence type="ECO:0000313" key="2">
    <source>
        <dbReference type="Proteomes" id="UP000324222"/>
    </source>
</evidence>
<sequence length="205" mass="23111">MVAQHNSHLKYSDEVLLFSHAYKNVPRNEPALLYPVPGSHWQPFQMYQLQRKGSQALSLQAIQAVWLIAIKCMQEYALFSIRCKGAKKVMVSAWRKIRGNQPNKWVFRGALLALDPPSSMLSLSTCNQIIINLGIHNGLGYNVHDGESKHGPTKHCQSGMIHGHDGSNEEGLVSELCYNDHAQSRNKGMHEVHFPVLFAIVFIIR</sequence>
<protein>
    <submittedName>
        <fullName evidence="1">Uncharacterized protein</fullName>
    </submittedName>
</protein>
<reference evidence="1 2" key="1">
    <citation type="submission" date="2019-05" db="EMBL/GenBank/DDBJ databases">
        <title>Another draft genome of Portunus trituberculatus and its Hox gene families provides insights of decapod evolution.</title>
        <authorList>
            <person name="Jeong J.-H."/>
            <person name="Song I."/>
            <person name="Kim S."/>
            <person name="Choi T."/>
            <person name="Kim D."/>
            <person name="Ryu S."/>
            <person name="Kim W."/>
        </authorList>
    </citation>
    <scope>NUCLEOTIDE SEQUENCE [LARGE SCALE GENOMIC DNA]</scope>
    <source>
        <tissue evidence="1">Muscle</tissue>
    </source>
</reference>
<comment type="caution">
    <text evidence="1">The sequence shown here is derived from an EMBL/GenBank/DDBJ whole genome shotgun (WGS) entry which is preliminary data.</text>
</comment>
<dbReference type="EMBL" id="VSRR010000181">
    <property type="protein sequence ID" value="MPC11781.1"/>
    <property type="molecule type" value="Genomic_DNA"/>
</dbReference>
<name>A0A5B7CSE4_PORTR</name>
<keyword evidence="2" id="KW-1185">Reference proteome</keyword>
<proteinExistence type="predicted"/>
<dbReference type="Proteomes" id="UP000324222">
    <property type="component" value="Unassembled WGS sequence"/>
</dbReference>
<accession>A0A5B7CSE4</accession>
<dbReference type="AlphaFoldDB" id="A0A5B7CSE4"/>
<gene>
    <name evidence="1" type="ORF">E2C01_004456</name>
</gene>
<evidence type="ECO:0000313" key="1">
    <source>
        <dbReference type="EMBL" id="MPC11781.1"/>
    </source>
</evidence>